<name>A0A553ZP39_9ACTN</name>
<comment type="caution">
    <text evidence="6">The sequence shown here is derived from an EMBL/GenBank/DDBJ whole genome shotgun (WGS) entry which is preliminary data.</text>
</comment>
<accession>A0A553ZP39</accession>
<dbReference type="GO" id="GO:0005829">
    <property type="term" value="C:cytosol"/>
    <property type="evidence" value="ECO:0007669"/>
    <property type="project" value="TreeGrafter"/>
</dbReference>
<keyword evidence="3 6" id="KW-0328">Glycosyltransferase</keyword>
<feature type="domain" description="Pyrimidine nucleoside phosphorylase C-terminal" evidence="5">
    <location>
        <begin position="334"/>
        <end position="408"/>
    </location>
</feature>
<keyword evidence="7" id="KW-1185">Reference proteome</keyword>
<dbReference type="PANTHER" id="PTHR10515:SF0">
    <property type="entry name" value="THYMIDINE PHOSPHORYLASE"/>
    <property type="match status" value="1"/>
</dbReference>
<evidence type="ECO:0000256" key="3">
    <source>
        <dbReference type="ARBA" id="ARBA00022676"/>
    </source>
</evidence>
<sequence length="425" mass="44231">MDVISVIRAKRDRGELTADQIDWVIGAYTRGEVAHEQMSALAMAIFLNGMNRTEIARWTAAMINSGERMDFSSLTRPTADKHSTGGVGDKITLPLAPLVAACGAAVPQLSGRGLGHTGGTLDKLEAIPGWRAQLTNPEMLDVLRDVGSVICAAGDGLAPADKKLYALRDVTGTVESIPLIASSIMSKKIAEGTGSLVLDVKVGSGAFMKNLDDARELAATMVELGTDHGVRTTALLTDMATPLGLTAGNALEVRESVEVLAGGGPRDVVDLTLALAREMLDAAGLPDADPAKALADGSAMDHWRRMILAQGGDPDAPLPVAHEQHTVTASATGILTGLDAYAVGLAAWRLGAGRARKEDPVQAGAGVELHAKPGDFVAAGQPLLTLHTDTPEKLPYALEALDDQVVVGPADTTFAGTPVVWERIG</sequence>
<reference evidence="6 7" key="1">
    <citation type="submission" date="2019-07" db="EMBL/GenBank/DDBJ databases">
        <title>Draft genome for Streptomyces benahoarensis MZ03-48.</title>
        <authorList>
            <person name="Gonzalez-Pimentel J.L."/>
        </authorList>
    </citation>
    <scope>NUCLEOTIDE SEQUENCE [LARGE SCALE GENOMIC DNA]</scope>
    <source>
        <strain evidence="6 7">MZ03-48</strain>
    </source>
</reference>
<dbReference type="OrthoDB" id="9763887at2"/>
<proteinExistence type="inferred from homology"/>
<dbReference type="RefSeq" id="WP_143941398.1">
    <property type="nucleotide sequence ID" value="NZ_VKLS01000038.1"/>
</dbReference>
<organism evidence="6 7">
    <name type="scientific">Streptomyces benahoarensis</name>
    <dbReference type="NCBI Taxonomy" id="2595054"/>
    <lineage>
        <taxon>Bacteria</taxon>
        <taxon>Bacillati</taxon>
        <taxon>Actinomycetota</taxon>
        <taxon>Actinomycetes</taxon>
        <taxon>Kitasatosporales</taxon>
        <taxon>Streptomycetaceae</taxon>
        <taxon>Streptomyces</taxon>
    </lineage>
</organism>
<dbReference type="PANTHER" id="PTHR10515">
    <property type="entry name" value="THYMIDINE PHOSPHORYLASE"/>
    <property type="match status" value="1"/>
</dbReference>
<dbReference type="GO" id="GO:0006206">
    <property type="term" value="P:pyrimidine nucleobase metabolic process"/>
    <property type="evidence" value="ECO:0007669"/>
    <property type="project" value="InterPro"/>
</dbReference>
<dbReference type="Proteomes" id="UP000320888">
    <property type="component" value="Unassembled WGS sequence"/>
</dbReference>
<dbReference type="InterPro" id="IPR013102">
    <property type="entry name" value="PYNP_C"/>
</dbReference>
<dbReference type="Pfam" id="PF00591">
    <property type="entry name" value="Glycos_transf_3"/>
    <property type="match status" value="1"/>
</dbReference>
<dbReference type="InterPro" id="IPR035902">
    <property type="entry name" value="Nuc_phospho_transferase"/>
</dbReference>
<dbReference type="GO" id="GO:0006213">
    <property type="term" value="P:pyrimidine nucleoside metabolic process"/>
    <property type="evidence" value="ECO:0007669"/>
    <property type="project" value="InterPro"/>
</dbReference>
<evidence type="ECO:0000256" key="4">
    <source>
        <dbReference type="ARBA" id="ARBA00022679"/>
    </source>
</evidence>
<dbReference type="Gene3D" id="1.20.970.10">
    <property type="entry name" value="Transferase, Pyrimidine Nucleoside Phosphorylase, Chain C"/>
    <property type="match status" value="1"/>
</dbReference>
<dbReference type="InterPro" id="IPR018090">
    <property type="entry name" value="Pyrmidine_PPas_bac/euk"/>
</dbReference>
<dbReference type="SUPFAM" id="SSF47648">
    <property type="entry name" value="Nucleoside phosphorylase/phosphoribosyltransferase N-terminal domain"/>
    <property type="match status" value="1"/>
</dbReference>
<dbReference type="PIRSF" id="PIRSF000478">
    <property type="entry name" value="TP_PyNP"/>
    <property type="match status" value="1"/>
</dbReference>
<dbReference type="InterPro" id="IPR017872">
    <property type="entry name" value="Pyrmidine_PPase_CS"/>
</dbReference>
<evidence type="ECO:0000313" key="6">
    <source>
        <dbReference type="EMBL" id="TSB43165.1"/>
    </source>
</evidence>
<dbReference type="EMBL" id="VKLS01000038">
    <property type="protein sequence ID" value="TSB43165.1"/>
    <property type="molecule type" value="Genomic_DNA"/>
</dbReference>
<dbReference type="SUPFAM" id="SSF52418">
    <property type="entry name" value="Nucleoside phosphorylase/phosphoribosyltransferase catalytic domain"/>
    <property type="match status" value="1"/>
</dbReference>
<dbReference type="Pfam" id="PF07831">
    <property type="entry name" value="PYNP_C"/>
    <property type="match status" value="1"/>
</dbReference>
<gene>
    <name evidence="6" type="ORF">FNZ23_05980</name>
</gene>
<dbReference type="InterPro" id="IPR000312">
    <property type="entry name" value="Glycosyl_Trfase_fam3"/>
</dbReference>
<dbReference type="InterPro" id="IPR036320">
    <property type="entry name" value="Glycosyl_Trfase_fam3_N_dom_sf"/>
</dbReference>
<evidence type="ECO:0000259" key="5">
    <source>
        <dbReference type="SMART" id="SM00941"/>
    </source>
</evidence>
<evidence type="ECO:0000313" key="7">
    <source>
        <dbReference type="Proteomes" id="UP000320888"/>
    </source>
</evidence>
<dbReference type="NCBIfam" id="TIGR02644">
    <property type="entry name" value="Y_phosphoryl"/>
    <property type="match status" value="1"/>
</dbReference>
<dbReference type="NCBIfam" id="NF004490">
    <property type="entry name" value="PRK05820.1"/>
    <property type="match status" value="1"/>
</dbReference>
<keyword evidence="4 6" id="KW-0808">Transferase</keyword>
<dbReference type="AlphaFoldDB" id="A0A553ZP39"/>
<dbReference type="GO" id="GO:0004645">
    <property type="term" value="F:1,4-alpha-oligoglucan phosphorylase activity"/>
    <property type="evidence" value="ECO:0007669"/>
    <property type="project" value="InterPro"/>
</dbReference>
<dbReference type="SMART" id="SM00941">
    <property type="entry name" value="PYNP_C"/>
    <property type="match status" value="1"/>
</dbReference>
<protein>
    <submittedName>
        <fullName evidence="6">Thymidine phosphorylase</fullName>
        <ecNumber evidence="6">2.4.2.4</ecNumber>
    </submittedName>
</protein>
<dbReference type="InterPro" id="IPR017459">
    <property type="entry name" value="Glycosyl_Trfase_fam3_N_dom"/>
</dbReference>
<dbReference type="Gene3D" id="3.90.1170.30">
    <property type="entry name" value="Pyrimidine nucleoside phosphorylase-like, C-terminal domain"/>
    <property type="match status" value="1"/>
</dbReference>
<dbReference type="SUPFAM" id="SSF54680">
    <property type="entry name" value="Pyrimidine nucleoside phosphorylase C-terminal domain"/>
    <property type="match status" value="1"/>
</dbReference>
<dbReference type="GO" id="GO:0009032">
    <property type="term" value="F:thymidine phosphorylase activity"/>
    <property type="evidence" value="ECO:0007669"/>
    <property type="project" value="UniProtKB-EC"/>
</dbReference>
<dbReference type="FunFam" id="3.40.1030.10:FF:000001">
    <property type="entry name" value="Thymidine phosphorylase"/>
    <property type="match status" value="1"/>
</dbReference>
<comment type="subunit">
    <text evidence="2">Homodimer.</text>
</comment>
<dbReference type="InterPro" id="IPR036566">
    <property type="entry name" value="PYNP-like_C_sf"/>
</dbReference>
<evidence type="ECO:0000256" key="2">
    <source>
        <dbReference type="ARBA" id="ARBA00011738"/>
    </source>
</evidence>
<dbReference type="EC" id="2.4.2.4" evidence="6"/>
<comment type="similarity">
    <text evidence="1">Belongs to the thymidine/pyrimidine-nucleoside phosphorylase family.</text>
</comment>
<dbReference type="InterPro" id="IPR000053">
    <property type="entry name" value="Thymidine/pyrmidine_PPase"/>
</dbReference>
<dbReference type="FunFam" id="1.20.970.10:FF:000004">
    <property type="entry name" value="Thymidine phosphorylase"/>
    <property type="match status" value="1"/>
</dbReference>
<evidence type="ECO:0000256" key="1">
    <source>
        <dbReference type="ARBA" id="ARBA00006915"/>
    </source>
</evidence>
<dbReference type="Pfam" id="PF02885">
    <property type="entry name" value="Glycos_trans_3N"/>
    <property type="match status" value="1"/>
</dbReference>
<dbReference type="Gene3D" id="3.40.1030.10">
    <property type="entry name" value="Nucleoside phosphorylase/phosphoribosyltransferase catalytic domain"/>
    <property type="match status" value="1"/>
</dbReference>
<dbReference type="PROSITE" id="PS00647">
    <property type="entry name" value="THYMID_PHOSPHORYLASE"/>
    <property type="match status" value="1"/>
</dbReference>